<evidence type="ECO:0000256" key="3">
    <source>
        <dbReference type="ARBA" id="ARBA00022763"/>
    </source>
</evidence>
<comment type="function">
    <text evidence="6">May nick specific sequences that contain T:G mispairs resulting from m5C-deamination.</text>
</comment>
<gene>
    <name evidence="7" type="ORF">DPM35_03250</name>
</gene>
<keyword evidence="2 6" id="KW-0255">Endonuclease</keyword>
<evidence type="ECO:0000313" key="8">
    <source>
        <dbReference type="Proteomes" id="UP000251956"/>
    </source>
</evidence>
<dbReference type="CDD" id="cd00221">
    <property type="entry name" value="Vsr"/>
    <property type="match status" value="1"/>
</dbReference>
<dbReference type="NCBIfam" id="TIGR00632">
    <property type="entry name" value="vsr"/>
    <property type="match status" value="1"/>
</dbReference>
<proteinExistence type="inferred from homology"/>
<keyword evidence="4 6" id="KW-0378">Hydrolase</keyword>
<dbReference type="GO" id="GO:0006298">
    <property type="term" value="P:mismatch repair"/>
    <property type="evidence" value="ECO:0007669"/>
    <property type="project" value="UniProtKB-UniRule"/>
</dbReference>
<dbReference type="Gene3D" id="3.40.960.10">
    <property type="entry name" value="VSR Endonuclease"/>
    <property type="match status" value="1"/>
</dbReference>
<evidence type="ECO:0000256" key="1">
    <source>
        <dbReference type="ARBA" id="ARBA00022722"/>
    </source>
</evidence>
<dbReference type="GO" id="GO:0004519">
    <property type="term" value="F:endonuclease activity"/>
    <property type="evidence" value="ECO:0007669"/>
    <property type="project" value="UniProtKB-KW"/>
</dbReference>
<evidence type="ECO:0000256" key="4">
    <source>
        <dbReference type="ARBA" id="ARBA00022801"/>
    </source>
</evidence>
<keyword evidence="1 6" id="KW-0540">Nuclease</keyword>
<dbReference type="AlphaFoldDB" id="A0A330H362"/>
<evidence type="ECO:0000256" key="2">
    <source>
        <dbReference type="ARBA" id="ARBA00022759"/>
    </source>
</evidence>
<dbReference type="EMBL" id="QMBQ01000001">
    <property type="protein sequence ID" value="RAZ80314.1"/>
    <property type="molecule type" value="Genomic_DNA"/>
</dbReference>
<evidence type="ECO:0000256" key="5">
    <source>
        <dbReference type="ARBA" id="ARBA00023204"/>
    </source>
</evidence>
<dbReference type="GO" id="GO:0016787">
    <property type="term" value="F:hydrolase activity"/>
    <property type="evidence" value="ECO:0007669"/>
    <property type="project" value="UniProtKB-KW"/>
</dbReference>
<dbReference type="Pfam" id="PF03852">
    <property type="entry name" value="Vsr"/>
    <property type="match status" value="1"/>
</dbReference>
<sequence length="135" mass="16115">MGDRLSPEARSAHMRLIRKKNTRPEVRVRKLLHSLGYRFRLHRHDLPGSPDIVLPKHMTAIFVHGCFWHQHAGCRLARKPKSRLDYWLPKLERNAMRDQEIDMRLRELGWHSATIWECETRHEESLRGRLLVLLS</sequence>
<comment type="caution">
    <text evidence="7">The sequence shown here is derived from an EMBL/GenBank/DDBJ whole genome shotgun (WGS) entry which is preliminary data.</text>
</comment>
<dbReference type="InterPro" id="IPR004603">
    <property type="entry name" value="DNA_mismatch_endonuc_vsr"/>
</dbReference>
<keyword evidence="5 6" id="KW-0234">DNA repair</keyword>
<comment type="similarity">
    <text evidence="6">Belongs to the vsr family.</text>
</comment>
<dbReference type="RefSeq" id="WP_112125860.1">
    <property type="nucleotide sequence ID" value="NZ_QMBQ01000001.1"/>
</dbReference>
<dbReference type="OrthoDB" id="9801520at2"/>
<dbReference type="EC" id="3.1.-.-" evidence="6"/>
<accession>A0A330H362</accession>
<reference evidence="7 8" key="2">
    <citation type="submission" date="2018-07" db="EMBL/GenBank/DDBJ databases">
        <title>Diversity of Mesorhizobium strains in Brazil.</title>
        <authorList>
            <person name="Helene L.C.F."/>
            <person name="Dall'Agnol R."/>
            <person name="Delamuta J.R.M."/>
            <person name="Hungria M."/>
        </authorList>
    </citation>
    <scope>NUCLEOTIDE SEQUENCE [LARGE SCALE GENOMIC DNA]</scope>
    <source>
        <strain evidence="7 8">CNPSo 3140</strain>
    </source>
</reference>
<evidence type="ECO:0000256" key="6">
    <source>
        <dbReference type="PIRNR" id="PIRNR018267"/>
    </source>
</evidence>
<protein>
    <recommendedName>
        <fullName evidence="6">Very short patch repair endonuclease</fullName>
        <ecNumber evidence="6">3.1.-.-</ecNumber>
    </recommendedName>
</protein>
<keyword evidence="8" id="KW-1185">Reference proteome</keyword>
<dbReference type="SUPFAM" id="SSF52980">
    <property type="entry name" value="Restriction endonuclease-like"/>
    <property type="match status" value="1"/>
</dbReference>
<dbReference type="PIRSF" id="PIRSF018267">
    <property type="entry name" value="VSR_endonuc"/>
    <property type="match status" value="1"/>
</dbReference>
<organism evidence="7 8">
    <name type="scientific">Mesorhizobium atlanticum</name>
    <dbReference type="NCBI Taxonomy" id="2233532"/>
    <lineage>
        <taxon>Bacteria</taxon>
        <taxon>Pseudomonadati</taxon>
        <taxon>Pseudomonadota</taxon>
        <taxon>Alphaproteobacteria</taxon>
        <taxon>Hyphomicrobiales</taxon>
        <taxon>Phyllobacteriaceae</taxon>
        <taxon>Mesorhizobium</taxon>
    </lineage>
</organism>
<reference evidence="8" key="1">
    <citation type="submission" date="2018-06" db="EMBL/GenBank/DDBJ databases">
        <authorList>
            <person name="Helene L.C."/>
            <person name="Dall'Agnol R."/>
            <person name="Delamuta J.R."/>
            <person name="Hungria M."/>
        </authorList>
    </citation>
    <scope>NUCLEOTIDE SEQUENCE [LARGE SCALE GENOMIC DNA]</scope>
    <source>
        <strain evidence="8">CNPSo 3140</strain>
    </source>
</reference>
<keyword evidence="3 6" id="KW-0227">DNA damage</keyword>
<evidence type="ECO:0000313" key="7">
    <source>
        <dbReference type="EMBL" id="RAZ80314.1"/>
    </source>
</evidence>
<dbReference type="Proteomes" id="UP000251956">
    <property type="component" value="Unassembled WGS sequence"/>
</dbReference>
<dbReference type="InterPro" id="IPR011335">
    <property type="entry name" value="Restrct_endonuc-II-like"/>
</dbReference>
<name>A0A330H362_9HYPH</name>